<dbReference type="Proteomes" id="UP000287385">
    <property type="component" value="Unassembled WGS sequence"/>
</dbReference>
<dbReference type="InterPro" id="IPR009100">
    <property type="entry name" value="AcylCoA_DH/oxidase_NM_dom_sf"/>
</dbReference>
<gene>
    <name evidence="1" type="primary">acd</name>
    <name evidence="1" type="ORF">NBRC3278_1321</name>
</gene>
<evidence type="ECO:0000313" key="1">
    <source>
        <dbReference type="EMBL" id="GCD62228.1"/>
    </source>
</evidence>
<dbReference type="GO" id="GO:0050660">
    <property type="term" value="F:flavin adenine dinucleotide binding"/>
    <property type="evidence" value="ECO:0007669"/>
    <property type="project" value="InterPro"/>
</dbReference>
<comment type="caution">
    <text evidence="1">The sequence shown here is derived from an EMBL/GenBank/DDBJ whole genome shotgun (WGS) entry which is preliminary data.</text>
</comment>
<dbReference type="Gene3D" id="1.10.540.10">
    <property type="entry name" value="Acyl-CoA dehydrogenase/oxidase, N-terminal domain"/>
    <property type="match status" value="1"/>
</dbReference>
<organism evidence="1 2">
    <name type="scientific">Acetobacter pasteurianus NBRC 3278</name>
    <dbReference type="NCBI Taxonomy" id="1226660"/>
    <lineage>
        <taxon>Bacteria</taxon>
        <taxon>Pseudomonadati</taxon>
        <taxon>Pseudomonadota</taxon>
        <taxon>Alphaproteobacteria</taxon>
        <taxon>Acetobacterales</taxon>
        <taxon>Acetobacteraceae</taxon>
        <taxon>Acetobacter</taxon>
    </lineage>
</organism>
<sequence length="182" mass="20323">MAIDLQTARSAIEVATHLKQQFATRAAHHDRTGIFAQENIDDLRQAGLLSLRISTPERLPPFTLGVLQDIIGQIAQGDASTALIMVNHYMVRAAITHHEFGSDEISRWIEDEQHDQLLNILLAEPGLRYTSRGGSAHNPLERTHRDALCGRMHAPHAELLCRIAGQQALSEIHNHFLLLEKP</sequence>
<reference evidence="1 2" key="1">
    <citation type="submission" date="2016-06" db="EMBL/GenBank/DDBJ databases">
        <title>Acetobacter pasteurianus NBRC 3278 whole genome sequencing project.</title>
        <authorList>
            <person name="Matsutani M."/>
            <person name="Shiwa Y."/>
            <person name="Okamoto-Kainuma A."/>
            <person name="Ishikawa M."/>
            <person name="Koizumi Y."/>
            <person name="Yoshikawa H."/>
            <person name="Yakushi T."/>
            <person name="Matsushita K."/>
        </authorList>
    </citation>
    <scope>NUCLEOTIDE SEQUENCE [LARGE SCALE GENOMIC DNA]</scope>
    <source>
        <strain evidence="1 2">NBRC 3278</strain>
    </source>
</reference>
<name>A0A401X368_ACEPA</name>
<proteinExistence type="predicted"/>
<dbReference type="GO" id="GO:0016627">
    <property type="term" value="F:oxidoreductase activity, acting on the CH-CH group of donors"/>
    <property type="evidence" value="ECO:0007669"/>
    <property type="project" value="InterPro"/>
</dbReference>
<dbReference type="AlphaFoldDB" id="A0A401X368"/>
<dbReference type="InterPro" id="IPR037069">
    <property type="entry name" value="AcylCoA_DH/ox_N_sf"/>
</dbReference>
<protein>
    <submittedName>
        <fullName evidence="1">Acyl-CoA dehydrogenase</fullName>
    </submittedName>
</protein>
<evidence type="ECO:0000313" key="2">
    <source>
        <dbReference type="Proteomes" id="UP000287385"/>
    </source>
</evidence>
<keyword evidence="2" id="KW-1185">Reference proteome</keyword>
<accession>A0A401X368</accession>
<dbReference type="EMBL" id="BDEV01000038">
    <property type="protein sequence ID" value="GCD62228.1"/>
    <property type="molecule type" value="Genomic_DNA"/>
</dbReference>
<dbReference type="SUPFAM" id="SSF56645">
    <property type="entry name" value="Acyl-CoA dehydrogenase NM domain-like"/>
    <property type="match status" value="1"/>
</dbReference>